<gene>
    <name evidence="3" type="ORF">RS82_03863</name>
</gene>
<evidence type="ECO:0000313" key="4">
    <source>
        <dbReference type="Proteomes" id="UP000034098"/>
    </source>
</evidence>
<organism evidence="3 4">
    <name type="scientific">Microbacterium trichothecenolyticum</name>
    <name type="common">Aureobacterium trichothecenolyticum</name>
    <dbReference type="NCBI Taxonomy" id="69370"/>
    <lineage>
        <taxon>Bacteria</taxon>
        <taxon>Bacillati</taxon>
        <taxon>Actinomycetota</taxon>
        <taxon>Actinomycetes</taxon>
        <taxon>Micrococcales</taxon>
        <taxon>Microbacteriaceae</taxon>
        <taxon>Microbacterium</taxon>
    </lineage>
</organism>
<dbReference type="EMBL" id="JYJA01000041">
    <property type="protein sequence ID" value="KJL39662.1"/>
    <property type="molecule type" value="Genomic_DNA"/>
</dbReference>
<feature type="transmembrane region" description="Helical" evidence="2">
    <location>
        <begin position="48"/>
        <end position="69"/>
    </location>
</feature>
<feature type="compositionally biased region" description="Basic and acidic residues" evidence="1">
    <location>
        <begin position="202"/>
        <end position="211"/>
    </location>
</feature>
<keyword evidence="2 3" id="KW-0812">Transmembrane</keyword>
<feature type="transmembrane region" description="Helical" evidence="2">
    <location>
        <begin position="131"/>
        <end position="157"/>
    </location>
</feature>
<dbReference type="Pfam" id="PF09534">
    <property type="entry name" value="Trp_oprn_chp"/>
    <property type="match status" value="1"/>
</dbReference>
<sequence>MNRRARLLSVVVAVLCGALGVISSTQTWLTVELQDAAHHTLEVPGASAVPVLAPLSLAVLALGAALSIVGLVLRYVFGALAFFIGAVLAWLTARVVFEHPVSAVASVVTESTGIAGEASVAKLVASIDATAWPVVTLVVWVVLIAAGVFVLATAHAWSRTGRRYRTDEAAKAAPAAGSPARAGDGPRPHDAAGSRAIDNWDDLSRGEDPTA</sequence>
<evidence type="ECO:0000256" key="1">
    <source>
        <dbReference type="SAM" id="MobiDB-lite"/>
    </source>
</evidence>
<dbReference type="AlphaFoldDB" id="A0A0M2H0A7"/>
<dbReference type="RefSeq" id="WP_045302463.1">
    <property type="nucleotide sequence ID" value="NZ_JYJA01000041.1"/>
</dbReference>
<feature type="transmembrane region" description="Helical" evidence="2">
    <location>
        <begin position="76"/>
        <end position="97"/>
    </location>
</feature>
<comment type="caution">
    <text evidence="3">The sequence shown here is derived from an EMBL/GenBank/DDBJ whole genome shotgun (WGS) entry which is preliminary data.</text>
</comment>
<evidence type="ECO:0000256" key="2">
    <source>
        <dbReference type="SAM" id="Phobius"/>
    </source>
</evidence>
<name>A0A0M2H0A7_MICTR</name>
<proteinExistence type="predicted"/>
<dbReference type="PATRIC" id="fig|69370.6.peg.3928"/>
<reference evidence="3 4" key="1">
    <citation type="submission" date="2015-02" db="EMBL/GenBank/DDBJ databases">
        <title>Draft genome sequences of ten Microbacterium spp. with emphasis on heavy metal contaminated environments.</title>
        <authorList>
            <person name="Corretto E."/>
        </authorList>
    </citation>
    <scope>NUCLEOTIDE SEQUENCE [LARGE SCALE GENOMIC DNA]</scope>
    <source>
        <strain evidence="3 4">DSM 8608</strain>
    </source>
</reference>
<keyword evidence="2" id="KW-0472">Membrane</keyword>
<dbReference type="Proteomes" id="UP000034098">
    <property type="component" value="Unassembled WGS sequence"/>
</dbReference>
<feature type="region of interest" description="Disordered" evidence="1">
    <location>
        <begin position="168"/>
        <end position="211"/>
    </location>
</feature>
<dbReference type="InterPro" id="IPR019051">
    <property type="entry name" value="Trp_biosyn_TM_oprn/chp"/>
</dbReference>
<protein>
    <submittedName>
        <fullName evidence="3">Tryptophan-associated transmembrane protein (Trp-oprn-chp)</fullName>
    </submittedName>
</protein>
<accession>A0A0M2H0A7</accession>
<keyword evidence="4" id="KW-1185">Reference proteome</keyword>
<keyword evidence="2" id="KW-1133">Transmembrane helix</keyword>
<evidence type="ECO:0000313" key="3">
    <source>
        <dbReference type="EMBL" id="KJL39662.1"/>
    </source>
</evidence>
<feature type="compositionally biased region" description="Low complexity" evidence="1">
    <location>
        <begin position="171"/>
        <end position="183"/>
    </location>
</feature>